<keyword evidence="3" id="KW-1185">Reference proteome</keyword>
<dbReference type="InterPro" id="IPR007159">
    <property type="entry name" value="SpoVT-AbrB_dom"/>
</dbReference>
<dbReference type="RefSeq" id="WP_106228236.1">
    <property type="nucleotide sequence ID" value="NZ_PVTV01000015.1"/>
</dbReference>
<evidence type="ECO:0000313" key="3">
    <source>
        <dbReference type="Proteomes" id="UP000238308"/>
    </source>
</evidence>
<dbReference type="Pfam" id="PF04014">
    <property type="entry name" value="MazE_antitoxin"/>
    <property type="match status" value="1"/>
</dbReference>
<dbReference type="AlphaFoldDB" id="A0A2T0XEA8"/>
<dbReference type="Gene3D" id="2.10.260.10">
    <property type="match status" value="1"/>
</dbReference>
<comment type="caution">
    <text evidence="2">The sequence shown here is derived from an EMBL/GenBank/DDBJ whole genome shotgun (WGS) entry which is preliminary data.</text>
</comment>
<name>A0A2T0XEA8_9BURK</name>
<dbReference type="GO" id="GO:0003677">
    <property type="term" value="F:DNA binding"/>
    <property type="evidence" value="ECO:0007669"/>
    <property type="project" value="InterPro"/>
</dbReference>
<reference evidence="2 3" key="1">
    <citation type="submission" date="2018-03" db="EMBL/GenBank/DDBJ databases">
        <title>Genomic Encyclopedia of Type Strains, Phase III (KMG-III): the genomes of soil and plant-associated and newly described type strains.</title>
        <authorList>
            <person name="Whitman W."/>
        </authorList>
    </citation>
    <scope>NUCLEOTIDE SEQUENCE [LARGE SCALE GENOMIC DNA]</scope>
    <source>
        <strain evidence="2 3">MWH-P2sevCIIIb</strain>
    </source>
</reference>
<dbReference type="InterPro" id="IPR037914">
    <property type="entry name" value="SpoVT-AbrB_sf"/>
</dbReference>
<dbReference type="EMBL" id="PVTV01000015">
    <property type="protein sequence ID" value="PRY97274.1"/>
    <property type="molecule type" value="Genomic_DNA"/>
</dbReference>
<gene>
    <name evidence="2" type="ORF">BCM14_2417</name>
</gene>
<evidence type="ECO:0000259" key="1">
    <source>
        <dbReference type="Pfam" id="PF04014"/>
    </source>
</evidence>
<proteinExistence type="predicted"/>
<evidence type="ECO:0000313" key="2">
    <source>
        <dbReference type="EMBL" id="PRY97274.1"/>
    </source>
</evidence>
<organism evidence="2 3">
    <name type="scientific">Jezberella montanilacus</name>
    <dbReference type="NCBI Taxonomy" id="323426"/>
    <lineage>
        <taxon>Bacteria</taxon>
        <taxon>Pseudomonadati</taxon>
        <taxon>Pseudomonadota</taxon>
        <taxon>Betaproteobacteria</taxon>
        <taxon>Burkholderiales</taxon>
        <taxon>Alcaligenaceae</taxon>
        <taxon>Jezberella</taxon>
    </lineage>
</organism>
<protein>
    <submittedName>
        <fullName evidence="2">Antitoxin ChpS</fullName>
    </submittedName>
</protein>
<feature type="domain" description="SpoVT-AbrB" evidence="1">
    <location>
        <begin position="6"/>
        <end position="49"/>
    </location>
</feature>
<accession>A0A2T0XEA8</accession>
<sequence length="84" mass="9249">MEIVLKKMGNSTALVMPPPVLKDLGLSVGHHMTLNTTPDGKIVLTPKRRYVLADMISQCDLKAPMPADLALWDVARPVGQEVQW</sequence>
<dbReference type="Proteomes" id="UP000238308">
    <property type="component" value="Unassembled WGS sequence"/>
</dbReference>
<dbReference type="OrthoDB" id="9795766at2"/>
<dbReference type="SUPFAM" id="SSF89447">
    <property type="entry name" value="AbrB/MazE/MraZ-like"/>
    <property type="match status" value="1"/>
</dbReference>